<name>A0AC61NF96_9BACT</name>
<evidence type="ECO:0000313" key="2">
    <source>
        <dbReference type="Proteomes" id="UP000826212"/>
    </source>
</evidence>
<dbReference type="EMBL" id="CP081303">
    <property type="protein sequence ID" value="QZE14287.1"/>
    <property type="molecule type" value="Genomic_DNA"/>
</dbReference>
<accession>A0AC61NF96</accession>
<reference evidence="1" key="1">
    <citation type="submission" date="2021-08" db="EMBL/GenBank/DDBJ databases">
        <title>Novel anaerobic bacterium isolated from sea squirt in East Sea, Republic of Korea.</title>
        <authorList>
            <person name="Nguyen T.H."/>
            <person name="Li Z."/>
            <person name="Lee Y.-J."/>
            <person name="Ko J."/>
            <person name="Kim S.-G."/>
        </authorList>
    </citation>
    <scope>NUCLEOTIDE SEQUENCE</scope>
    <source>
        <strain evidence="1">KCTC 25031</strain>
    </source>
</reference>
<gene>
    <name evidence="1" type="ORF">K4L44_17525</name>
</gene>
<dbReference type="Proteomes" id="UP000826212">
    <property type="component" value="Chromosome"/>
</dbReference>
<keyword evidence="2" id="KW-1185">Reference proteome</keyword>
<proteinExistence type="predicted"/>
<organism evidence="1 2">
    <name type="scientific">Halosquirtibacter laminarini</name>
    <dbReference type="NCBI Taxonomy" id="3374600"/>
    <lineage>
        <taxon>Bacteria</taxon>
        <taxon>Pseudomonadati</taxon>
        <taxon>Bacteroidota</taxon>
        <taxon>Bacteroidia</taxon>
        <taxon>Marinilabiliales</taxon>
        <taxon>Prolixibacteraceae</taxon>
        <taxon>Halosquirtibacter</taxon>
    </lineage>
</organism>
<protein>
    <submittedName>
        <fullName evidence="1">Biopolymer transporter ExbD</fullName>
    </submittedName>
</protein>
<evidence type="ECO:0000313" key="1">
    <source>
        <dbReference type="EMBL" id="QZE14287.1"/>
    </source>
</evidence>
<sequence>MGKFRKDGKKETPPISTSALPDIVFMLLFFFMVTTSMREQDLKVKVRVPQATELAKLEKKSLVSYINVGEPLPQFQKKFGTEPRIQLNDVFASTSDIAEYITSERAQREEAEVPFMVTSLKVDENTKMKIVSDIKQALRRVSALNINYSAKKKVQR</sequence>